<keyword evidence="2" id="KW-1185">Reference proteome</keyword>
<evidence type="ECO:0000313" key="2">
    <source>
        <dbReference type="Proteomes" id="UP001358193"/>
    </source>
</evidence>
<accession>A0ABZ0Z5Z5</accession>
<sequence>MKIQSFSDIITNSSSEIFIFKSDINIDEIRTMLNTHYDKHFVLYPADDDFTCNTCGGMGGIHEITEIDKNDKNEYIEYELSENYVNTDKHIYKVHIDRNSYATIDWLMDTFKDSIEMIY</sequence>
<organism evidence="1 2">
    <name type="scientific">phage Lak_Megaphage_Sonny</name>
    <dbReference type="NCBI Taxonomy" id="3109229"/>
    <lineage>
        <taxon>Viruses</taxon>
        <taxon>Duplodnaviria</taxon>
        <taxon>Heunggongvirae</taxon>
        <taxon>Uroviricota</taxon>
        <taxon>Caudoviricetes</taxon>
        <taxon>Caudoviricetes code 15 clade</taxon>
    </lineage>
</organism>
<name>A0ABZ0Z5Z5_9CAUD</name>
<proteinExistence type="predicted"/>
<dbReference type="Proteomes" id="UP001358193">
    <property type="component" value="Segment"/>
</dbReference>
<dbReference type="EMBL" id="OR769223">
    <property type="protein sequence ID" value="WQJ53494.1"/>
    <property type="molecule type" value="Genomic_DNA"/>
</dbReference>
<evidence type="ECO:0000313" key="1">
    <source>
        <dbReference type="EMBL" id="WQJ53494.1"/>
    </source>
</evidence>
<protein>
    <submittedName>
        <fullName evidence="1">Uncharacterized protein</fullName>
    </submittedName>
</protein>
<reference evidence="1 2" key="1">
    <citation type="submission" date="2023-11" db="EMBL/GenBank/DDBJ databases">
        <authorList>
            <person name="Cook R."/>
            <person name="Crisci M."/>
            <person name="Pye H."/>
            <person name="Adriaenssens E."/>
            <person name="Santini J."/>
        </authorList>
    </citation>
    <scope>NUCLEOTIDE SEQUENCE [LARGE SCALE GENOMIC DNA]</scope>
    <source>
        <strain evidence="1">Lak_Megaphage_Sonny</strain>
    </source>
</reference>